<dbReference type="PANTHER" id="PTHR43649">
    <property type="entry name" value="ARABINOSE-BINDING PROTEIN-RELATED"/>
    <property type="match status" value="1"/>
</dbReference>
<comment type="subcellular location">
    <subcellularLocation>
        <location evidence="1">Cell envelope</location>
    </subcellularLocation>
</comment>
<comment type="similarity">
    <text evidence="2">Belongs to the bacterial solute-binding protein 1 family.</text>
</comment>
<reference evidence="6 7" key="1">
    <citation type="submission" date="2016-09" db="EMBL/GenBank/DDBJ databases">
        <authorList>
            <person name="Capua I."/>
            <person name="De Benedictis P."/>
            <person name="Joannis T."/>
            <person name="Lombin L.H."/>
            <person name="Cattoli G."/>
        </authorList>
    </citation>
    <scope>NUCLEOTIDE SEQUENCE [LARGE SCALE GENOMIC DNA]</scope>
    <source>
        <strain evidence="6 7">GluBS11</strain>
    </source>
</reference>
<dbReference type="EMBL" id="FMKA01000005">
    <property type="protein sequence ID" value="SCP96544.1"/>
    <property type="molecule type" value="Genomic_DNA"/>
</dbReference>
<keyword evidence="7" id="KW-1185">Reference proteome</keyword>
<dbReference type="Pfam" id="PF01547">
    <property type="entry name" value="SBP_bac_1"/>
    <property type="match status" value="1"/>
</dbReference>
<evidence type="ECO:0000313" key="6">
    <source>
        <dbReference type="EMBL" id="SCP96544.1"/>
    </source>
</evidence>
<evidence type="ECO:0000313" key="7">
    <source>
        <dbReference type="Proteomes" id="UP000199315"/>
    </source>
</evidence>
<dbReference type="GO" id="GO:0030313">
    <property type="term" value="C:cell envelope"/>
    <property type="evidence" value="ECO:0007669"/>
    <property type="project" value="UniProtKB-SubCell"/>
</dbReference>
<dbReference type="OrthoDB" id="362670at2"/>
<proteinExistence type="inferred from homology"/>
<dbReference type="RefSeq" id="WP_091231877.1">
    <property type="nucleotide sequence ID" value="NZ_FMKA01000005.1"/>
</dbReference>
<dbReference type="Gene3D" id="3.40.190.10">
    <property type="entry name" value="Periplasmic binding protein-like II"/>
    <property type="match status" value="1"/>
</dbReference>
<accession>A0A1D3TRZ4</accession>
<organism evidence="6 7">
    <name type="scientific">Anaerobium acetethylicum</name>
    <dbReference type="NCBI Taxonomy" id="1619234"/>
    <lineage>
        <taxon>Bacteria</taxon>
        <taxon>Bacillati</taxon>
        <taxon>Bacillota</taxon>
        <taxon>Clostridia</taxon>
        <taxon>Lachnospirales</taxon>
        <taxon>Lachnospiraceae</taxon>
        <taxon>Anaerobium</taxon>
    </lineage>
</organism>
<dbReference type="PROSITE" id="PS51257">
    <property type="entry name" value="PROKAR_LIPOPROTEIN"/>
    <property type="match status" value="1"/>
</dbReference>
<feature type="chain" id="PRO_5039090926" evidence="5">
    <location>
        <begin position="23"/>
        <end position="438"/>
    </location>
</feature>
<dbReference type="STRING" id="1619234.SAMN05421730_100574"/>
<keyword evidence="4 5" id="KW-0732">Signal</keyword>
<dbReference type="AlphaFoldDB" id="A0A1D3TRZ4"/>
<feature type="signal peptide" evidence="5">
    <location>
        <begin position="1"/>
        <end position="22"/>
    </location>
</feature>
<dbReference type="InterPro" id="IPR050490">
    <property type="entry name" value="Bact_solute-bd_prot1"/>
</dbReference>
<keyword evidence="3" id="KW-0813">Transport</keyword>
<name>A0A1D3TRZ4_9FIRM</name>
<dbReference type="CDD" id="cd13585">
    <property type="entry name" value="PBP2_TMBP_like"/>
    <property type="match status" value="1"/>
</dbReference>
<dbReference type="Proteomes" id="UP000199315">
    <property type="component" value="Unassembled WGS sequence"/>
</dbReference>
<evidence type="ECO:0000256" key="4">
    <source>
        <dbReference type="ARBA" id="ARBA00022729"/>
    </source>
</evidence>
<sequence length="438" mass="48294">MIKLLKKGMTTVLCAAILLTSAAGLSGCGSSDGKDAGGKKELTFQIWDVAQKEGMEALASAYTEENPDVTIEVQVTSWDEYWTKLEAAAEGNQLPDIFWMHTNELLKYADNGILADVTDLYDDESKTYYEDKFSDVSIDNTKGSDGNMYGVPKDKDTIGLVYNKEMFDAAGVAYPDENWTWDDLVAASEKINAATGKYGYMAYADDQIGYWNFVYQAGGYILNEDKTEGGFTNPATVKAMEFYIGLQQNEWCPDQNYFAETSPGTAFFSEQGAMYYEGCWNLKSLMENNPEMVGKWDVAVLPKCPDPVSGDGRASISNGLCYATAAKGENLETAKDFLKFLGSEEGQKIQGESGAAIPAYIGLEDTWVKVFDAFDYKLAVQKYIDMFEYGIQSVNSASRPVWKSKVSDELLKIYSGESTIDEGLQNMQDAVDQAIAAE</sequence>
<dbReference type="InterPro" id="IPR006059">
    <property type="entry name" value="SBP"/>
</dbReference>
<dbReference type="PANTHER" id="PTHR43649:SF31">
    <property type="entry name" value="SN-GLYCEROL-3-PHOSPHATE-BINDING PERIPLASMIC PROTEIN UGPB"/>
    <property type="match status" value="1"/>
</dbReference>
<evidence type="ECO:0000256" key="5">
    <source>
        <dbReference type="SAM" id="SignalP"/>
    </source>
</evidence>
<evidence type="ECO:0000256" key="3">
    <source>
        <dbReference type="ARBA" id="ARBA00022448"/>
    </source>
</evidence>
<dbReference type="SUPFAM" id="SSF53850">
    <property type="entry name" value="Periplasmic binding protein-like II"/>
    <property type="match status" value="1"/>
</dbReference>
<evidence type="ECO:0000256" key="1">
    <source>
        <dbReference type="ARBA" id="ARBA00004196"/>
    </source>
</evidence>
<gene>
    <name evidence="6" type="ORF">SAMN05421730_100574</name>
</gene>
<evidence type="ECO:0000256" key="2">
    <source>
        <dbReference type="ARBA" id="ARBA00008520"/>
    </source>
</evidence>
<keyword evidence="6" id="KW-0762">Sugar transport</keyword>
<protein>
    <submittedName>
        <fullName evidence="6">Multiple sugar transport system substrate-binding protein</fullName>
    </submittedName>
</protein>